<dbReference type="RefSeq" id="WP_150491338.1">
    <property type="nucleotide sequence ID" value="NZ_BMUV01000029.1"/>
</dbReference>
<dbReference type="KEGG" id="snk:CP967_32260"/>
<organism evidence="2 3">
    <name type="scientific">Streptomyces nitrosporeus</name>
    <dbReference type="NCBI Taxonomy" id="28894"/>
    <lineage>
        <taxon>Bacteria</taxon>
        <taxon>Bacillati</taxon>
        <taxon>Actinomycetota</taxon>
        <taxon>Actinomycetes</taxon>
        <taxon>Kitasatosporales</taxon>
        <taxon>Streptomycetaceae</taxon>
        <taxon>Streptomyces</taxon>
    </lineage>
</organism>
<dbReference type="InterPro" id="IPR051822">
    <property type="entry name" value="Glycosyl_Hydrolase_84"/>
</dbReference>
<keyword evidence="3" id="KW-1185">Reference proteome</keyword>
<dbReference type="GO" id="GO:0016747">
    <property type="term" value="F:acyltransferase activity, transferring groups other than amino-acyl groups"/>
    <property type="evidence" value="ECO:0007669"/>
    <property type="project" value="InterPro"/>
</dbReference>
<dbReference type="EMBL" id="CP023702">
    <property type="protein sequence ID" value="QEU76022.1"/>
    <property type="molecule type" value="Genomic_DNA"/>
</dbReference>
<sequence length="208" mass="23116">MTHAAYVRSYRPADREALADICVRTADNGGDSRHLYPDPGLMPALFAEPYAHLHPGLAFVLDDGSGRAVGYVLGTADTRRFVEEFRSRWLPLVTDRFPEPEGEPVGRTEEMTALLYRPERMILPELDAYPAHLHIDLLPPWQRRGHGRALMDAFLGALRARGTEAVHLSMLTANTPARAFYDRIGFHEIAVPDPGPLTFLGRSTQGCA</sequence>
<dbReference type="PANTHER" id="PTHR13170:SF16">
    <property type="entry name" value="PROTEIN O-GLCNACASE"/>
    <property type="match status" value="1"/>
</dbReference>
<dbReference type="CDD" id="cd04301">
    <property type="entry name" value="NAT_SF"/>
    <property type="match status" value="1"/>
</dbReference>
<proteinExistence type="predicted"/>
<name>A0A5J6FI66_9ACTN</name>
<gene>
    <name evidence="2" type="ORF">CP967_32260</name>
</gene>
<dbReference type="Proteomes" id="UP000326178">
    <property type="component" value="Chromosome"/>
</dbReference>
<feature type="domain" description="N-acetyltransferase" evidence="1">
    <location>
        <begin position="76"/>
        <end position="206"/>
    </location>
</feature>
<evidence type="ECO:0000313" key="2">
    <source>
        <dbReference type="EMBL" id="QEU76022.1"/>
    </source>
</evidence>
<dbReference type="OrthoDB" id="8593648at2"/>
<dbReference type="AlphaFoldDB" id="A0A5J6FI66"/>
<keyword evidence="2" id="KW-0808">Transferase</keyword>
<accession>A0A5J6FI66</accession>
<dbReference type="PANTHER" id="PTHR13170">
    <property type="entry name" value="O-GLCNACASE"/>
    <property type="match status" value="1"/>
</dbReference>
<dbReference type="Pfam" id="PF00583">
    <property type="entry name" value="Acetyltransf_1"/>
    <property type="match status" value="1"/>
</dbReference>
<dbReference type="SUPFAM" id="SSF55729">
    <property type="entry name" value="Acyl-CoA N-acyltransferases (Nat)"/>
    <property type="match status" value="1"/>
</dbReference>
<protein>
    <submittedName>
        <fullName evidence="2">GNAT family N-acetyltransferase</fullName>
    </submittedName>
</protein>
<reference evidence="2 3" key="1">
    <citation type="submission" date="2017-09" db="EMBL/GenBank/DDBJ databases">
        <authorList>
            <person name="Lee N."/>
            <person name="Cho B.-K."/>
        </authorList>
    </citation>
    <scope>NUCLEOTIDE SEQUENCE [LARGE SCALE GENOMIC DNA]</scope>
    <source>
        <strain evidence="2 3">ATCC 12769</strain>
    </source>
</reference>
<dbReference type="PROSITE" id="PS51186">
    <property type="entry name" value="GNAT"/>
    <property type="match status" value="1"/>
</dbReference>
<dbReference type="InterPro" id="IPR000182">
    <property type="entry name" value="GNAT_dom"/>
</dbReference>
<evidence type="ECO:0000313" key="3">
    <source>
        <dbReference type="Proteomes" id="UP000326178"/>
    </source>
</evidence>
<dbReference type="Gene3D" id="3.40.630.30">
    <property type="match status" value="1"/>
</dbReference>
<evidence type="ECO:0000259" key="1">
    <source>
        <dbReference type="PROSITE" id="PS51186"/>
    </source>
</evidence>
<dbReference type="InterPro" id="IPR016181">
    <property type="entry name" value="Acyl_CoA_acyltransferase"/>
</dbReference>